<dbReference type="AlphaFoldDB" id="A0A922LC23"/>
<evidence type="ECO:0000313" key="2">
    <source>
        <dbReference type="EMBL" id="KAH9530259.1"/>
    </source>
</evidence>
<evidence type="ECO:0000256" key="1">
    <source>
        <dbReference type="SAM" id="SignalP"/>
    </source>
</evidence>
<reference evidence="2" key="2">
    <citation type="journal article" date="2022" name="Res Sq">
        <title>Comparative Genomics Reveals Insights into the Divergent Evolution of Astigmatic Mites and Household Pest Adaptations.</title>
        <authorList>
            <person name="Xiong Q."/>
            <person name="Wan A.T.-Y."/>
            <person name="Liu X.-Y."/>
            <person name="Fung C.S.-H."/>
            <person name="Xiao X."/>
            <person name="Malainual N."/>
            <person name="Hou J."/>
            <person name="Wang L."/>
            <person name="Wang M."/>
            <person name="Yang K."/>
            <person name="Cui Y."/>
            <person name="Leung E."/>
            <person name="Nong W."/>
            <person name="Shin S.-K."/>
            <person name="Au S."/>
            <person name="Jeong K.Y."/>
            <person name="Chew F.T."/>
            <person name="Hui J."/>
            <person name="Leung T.F."/>
            <person name="Tungtrongchitr A."/>
            <person name="Zhong N."/>
            <person name="Liu Z."/>
            <person name="Tsui S."/>
        </authorList>
    </citation>
    <scope>NUCLEOTIDE SEQUENCE</scope>
    <source>
        <strain evidence="2">Derf</strain>
        <tissue evidence="2">Whole organism</tissue>
    </source>
</reference>
<dbReference type="EMBL" id="ASGP02000001">
    <property type="protein sequence ID" value="KAH9530259.1"/>
    <property type="molecule type" value="Genomic_DNA"/>
</dbReference>
<evidence type="ECO:0000313" key="3">
    <source>
        <dbReference type="Proteomes" id="UP000790347"/>
    </source>
</evidence>
<feature type="signal peptide" evidence="1">
    <location>
        <begin position="1"/>
        <end position="19"/>
    </location>
</feature>
<protein>
    <recommendedName>
        <fullName evidence="4">Apple domain-containing protein</fullName>
    </recommendedName>
</protein>
<name>A0A922LC23_DERFA</name>
<feature type="chain" id="PRO_5037340985" description="Apple domain-containing protein" evidence="1">
    <location>
        <begin position="20"/>
        <end position="281"/>
    </location>
</feature>
<dbReference type="Proteomes" id="UP000790347">
    <property type="component" value="Unassembled WGS sequence"/>
</dbReference>
<comment type="caution">
    <text evidence="2">The sequence shown here is derived from an EMBL/GenBank/DDBJ whole genome shotgun (WGS) entry which is preliminary data.</text>
</comment>
<accession>A0A922LC23</accession>
<keyword evidence="3" id="KW-1185">Reference proteome</keyword>
<reference evidence="2" key="1">
    <citation type="submission" date="2013-05" db="EMBL/GenBank/DDBJ databases">
        <authorList>
            <person name="Yim A.K.Y."/>
            <person name="Chan T.F."/>
            <person name="Ji K.M."/>
            <person name="Liu X.Y."/>
            <person name="Zhou J.W."/>
            <person name="Li R.Q."/>
            <person name="Yang K.Y."/>
            <person name="Li J."/>
            <person name="Li M."/>
            <person name="Law P.T.W."/>
            <person name="Wu Y.L."/>
            <person name="Cai Z.L."/>
            <person name="Qin H."/>
            <person name="Bao Y."/>
            <person name="Leung R.K.K."/>
            <person name="Ng P.K.S."/>
            <person name="Zou J."/>
            <person name="Zhong X.J."/>
            <person name="Ran P.X."/>
            <person name="Zhong N.S."/>
            <person name="Liu Z.G."/>
            <person name="Tsui S.K.W."/>
        </authorList>
    </citation>
    <scope>NUCLEOTIDE SEQUENCE</scope>
    <source>
        <strain evidence="2">Derf</strain>
        <tissue evidence="2">Whole organism</tissue>
    </source>
</reference>
<sequence>MMMVMAKLFVLNLAILIFASNRSVDCRTKDSEHQPGWLKSTNGIREQYMARNYGKLDFDRRTGQHPPKGSIVSCSIECFSLPDCHCIEINKQNGNCRFYDHQSRQPILKAHNQTQFLYFTRDHFGPSDQNRIDMAKKAKRTTSNQVAGSSEPLAWIQYEFKKPIYMTGFSFRQTRRSSMMAPFIVRVQNEPPMINSDDGPNDKDDDDGTVCYRHNVSNISGQPQFSSAKKSDRKWIRCQPCGLNGRFITLTLARSNGTAMKSNVNWPLESLRLYGYWNDNV</sequence>
<evidence type="ECO:0008006" key="4">
    <source>
        <dbReference type="Google" id="ProtNLM"/>
    </source>
</evidence>
<dbReference type="OrthoDB" id="6102375at2759"/>
<proteinExistence type="predicted"/>
<gene>
    <name evidence="2" type="ORF">DERF_004077</name>
</gene>
<keyword evidence="1" id="KW-0732">Signal</keyword>
<organism evidence="2 3">
    <name type="scientific">Dermatophagoides farinae</name>
    <name type="common">American house dust mite</name>
    <dbReference type="NCBI Taxonomy" id="6954"/>
    <lineage>
        <taxon>Eukaryota</taxon>
        <taxon>Metazoa</taxon>
        <taxon>Ecdysozoa</taxon>
        <taxon>Arthropoda</taxon>
        <taxon>Chelicerata</taxon>
        <taxon>Arachnida</taxon>
        <taxon>Acari</taxon>
        <taxon>Acariformes</taxon>
        <taxon>Sarcoptiformes</taxon>
        <taxon>Astigmata</taxon>
        <taxon>Psoroptidia</taxon>
        <taxon>Analgoidea</taxon>
        <taxon>Pyroglyphidae</taxon>
        <taxon>Dermatophagoidinae</taxon>
        <taxon>Dermatophagoides</taxon>
    </lineage>
</organism>